<accession>A0A0W8E595</accession>
<gene>
    <name evidence="5" type="ORF">ASZ90_018954</name>
</gene>
<protein>
    <submittedName>
        <fullName evidence="5">Nad kinase</fullName>
        <ecNumber evidence="5">2.7.1.23</ecNumber>
    </submittedName>
</protein>
<keyword evidence="4" id="KW-0520">NAD</keyword>
<dbReference type="HAMAP" id="MF_00361">
    <property type="entry name" value="NAD_kinase"/>
    <property type="match status" value="1"/>
</dbReference>
<evidence type="ECO:0000313" key="5">
    <source>
        <dbReference type="EMBL" id="KUG03641.1"/>
    </source>
</evidence>
<dbReference type="AlphaFoldDB" id="A0A0W8E595"/>
<evidence type="ECO:0000256" key="2">
    <source>
        <dbReference type="ARBA" id="ARBA00022777"/>
    </source>
</evidence>
<proteinExistence type="inferred from homology"/>
<dbReference type="GO" id="GO:0006741">
    <property type="term" value="P:NADP+ biosynthetic process"/>
    <property type="evidence" value="ECO:0007669"/>
    <property type="project" value="InterPro"/>
</dbReference>
<dbReference type="PANTHER" id="PTHR20275:SF0">
    <property type="entry name" value="NAD KINASE"/>
    <property type="match status" value="1"/>
</dbReference>
<dbReference type="InterPro" id="IPR016064">
    <property type="entry name" value="NAD/diacylglycerol_kinase_sf"/>
</dbReference>
<evidence type="ECO:0000256" key="1">
    <source>
        <dbReference type="ARBA" id="ARBA00022679"/>
    </source>
</evidence>
<organism evidence="5">
    <name type="scientific">hydrocarbon metagenome</name>
    <dbReference type="NCBI Taxonomy" id="938273"/>
    <lineage>
        <taxon>unclassified sequences</taxon>
        <taxon>metagenomes</taxon>
        <taxon>ecological metagenomes</taxon>
    </lineage>
</organism>
<keyword evidence="3" id="KW-0521">NADP</keyword>
<keyword evidence="2 5" id="KW-0418">Kinase</keyword>
<dbReference type="GO" id="GO:0019674">
    <property type="term" value="P:NAD+ metabolic process"/>
    <property type="evidence" value="ECO:0007669"/>
    <property type="project" value="InterPro"/>
</dbReference>
<dbReference type="Gene3D" id="2.60.200.30">
    <property type="entry name" value="Probable inorganic polyphosphate/atp-NAD kinase, domain 2"/>
    <property type="match status" value="1"/>
</dbReference>
<dbReference type="EC" id="2.7.1.23" evidence="5"/>
<dbReference type="Gene3D" id="3.40.50.10330">
    <property type="entry name" value="Probable inorganic polyphosphate/atp-NAD kinase, domain 1"/>
    <property type="match status" value="1"/>
</dbReference>
<dbReference type="InterPro" id="IPR017437">
    <property type="entry name" value="ATP-NAD_kinase_PpnK-typ_C"/>
</dbReference>
<dbReference type="GO" id="GO:0003951">
    <property type="term" value="F:NAD+ kinase activity"/>
    <property type="evidence" value="ECO:0007669"/>
    <property type="project" value="UniProtKB-EC"/>
</dbReference>
<sequence length="272" mass="29588">MKVLILYKSDSRAYQLTQRIREDLTGKGAIVSTLDSNKISDHLSDLISNDLILVLGGDGTILKTAQHIAGTGIPLLGVNLGKVGFLSSIEPDEWPVALDRLVNFQYSLDKYLMIKTELISEGQRVELGTALNDVVIRSQAVRPITIGISIDNQNYSIYRGDGVICATPTGSTAYSYSAGGPVLADNVKALVITPICPLLSCGRALVVDAESQITITSYCEFATEVTLDGENKGCLNKRERVLISRSDKNVSIIRMDRVGLAKKIHHTWPKTI</sequence>
<dbReference type="SUPFAM" id="SSF111331">
    <property type="entry name" value="NAD kinase/diacylglycerol kinase-like"/>
    <property type="match status" value="1"/>
</dbReference>
<evidence type="ECO:0000256" key="3">
    <source>
        <dbReference type="ARBA" id="ARBA00022857"/>
    </source>
</evidence>
<dbReference type="Pfam" id="PF20143">
    <property type="entry name" value="NAD_kinase_C"/>
    <property type="match status" value="1"/>
</dbReference>
<evidence type="ECO:0000256" key="4">
    <source>
        <dbReference type="ARBA" id="ARBA00023027"/>
    </source>
</evidence>
<name>A0A0W8E595_9ZZZZ</name>
<keyword evidence="1 5" id="KW-0808">Transferase</keyword>
<dbReference type="InterPro" id="IPR002504">
    <property type="entry name" value="NADK"/>
</dbReference>
<dbReference type="InterPro" id="IPR017438">
    <property type="entry name" value="ATP-NAD_kinase_N"/>
</dbReference>
<dbReference type="Pfam" id="PF01513">
    <property type="entry name" value="NAD_kinase"/>
    <property type="match status" value="1"/>
</dbReference>
<reference evidence="5" key="1">
    <citation type="journal article" date="2015" name="Proc. Natl. Acad. Sci. U.S.A.">
        <title>Networks of energetic and metabolic interactions define dynamics in microbial communities.</title>
        <authorList>
            <person name="Embree M."/>
            <person name="Liu J.K."/>
            <person name="Al-Bassam M.M."/>
            <person name="Zengler K."/>
        </authorList>
    </citation>
    <scope>NUCLEOTIDE SEQUENCE</scope>
</reference>
<comment type="caution">
    <text evidence="5">The sequence shown here is derived from an EMBL/GenBank/DDBJ whole genome shotgun (WGS) entry which is preliminary data.</text>
</comment>
<dbReference type="PANTHER" id="PTHR20275">
    <property type="entry name" value="NAD KINASE"/>
    <property type="match status" value="1"/>
</dbReference>
<dbReference type="EMBL" id="LNQE01001874">
    <property type="protein sequence ID" value="KUG03641.1"/>
    <property type="molecule type" value="Genomic_DNA"/>
</dbReference>